<gene>
    <name evidence="1" type="ORF">GCM10023175_00360</name>
</gene>
<dbReference type="Proteomes" id="UP001501598">
    <property type="component" value="Unassembled WGS sequence"/>
</dbReference>
<sequence>MLDHLPLAVRDAAERELPQSMIDAQHAIRTPEVQAIIRELAKHNLAVCMPHMHAVGEFVEQPADVVQVEIKSDFVSTEMFASLGTLPVSWRWHEGRVTVTGSCHVLHRKCD</sequence>
<dbReference type="RefSeq" id="WP_345411410.1">
    <property type="nucleotide sequence ID" value="NZ_BAABGT010000002.1"/>
</dbReference>
<keyword evidence="2" id="KW-1185">Reference proteome</keyword>
<name>A0ABP8RC08_9PSEU</name>
<organism evidence="1 2">
    <name type="scientific">Pseudonocardia xishanensis</name>
    <dbReference type="NCBI Taxonomy" id="630995"/>
    <lineage>
        <taxon>Bacteria</taxon>
        <taxon>Bacillati</taxon>
        <taxon>Actinomycetota</taxon>
        <taxon>Actinomycetes</taxon>
        <taxon>Pseudonocardiales</taxon>
        <taxon>Pseudonocardiaceae</taxon>
        <taxon>Pseudonocardia</taxon>
    </lineage>
</organism>
<accession>A0ABP8RC08</accession>
<proteinExistence type="predicted"/>
<reference evidence="2" key="1">
    <citation type="journal article" date="2019" name="Int. J. Syst. Evol. Microbiol.">
        <title>The Global Catalogue of Microorganisms (GCM) 10K type strain sequencing project: providing services to taxonomists for standard genome sequencing and annotation.</title>
        <authorList>
            <consortium name="The Broad Institute Genomics Platform"/>
            <consortium name="The Broad Institute Genome Sequencing Center for Infectious Disease"/>
            <person name="Wu L."/>
            <person name="Ma J."/>
        </authorList>
    </citation>
    <scope>NUCLEOTIDE SEQUENCE [LARGE SCALE GENOMIC DNA]</scope>
    <source>
        <strain evidence="2">JCM 17906</strain>
    </source>
</reference>
<evidence type="ECO:0000313" key="1">
    <source>
        <dbReference type="EMBL" id="GAA4535167.1"/>
    </source>
</evidence>
<protein>
    <submittedName>
        <fullName evidence="1">Uncharacterized protein</fullName>
    </submittedName>
</protein>
<evidence type="ECO:0000313" key="2">
    <source>
        <dbReference type="Proteomes" id="UP001501598"/>
    </source>
</evidence>
<comment type="caution">
    <text evidence="1">The sequence shown here is derived from an EMBL/GenBank/DDBJ whole genome shotgun (WGS) entry which is preliminary data.</text>
</comment>
<dbReference type="EMBL" id="BAABGT010000002">
    <property type="protein sequence ID" value="GAA4535167.1"/>
    <property type="molecule type" value="Genomic_DNA"/>
</dbReference>